<dbReference type="AlphaFoldDB" id="A0AAU9C6M7"/>
<dbReference type="RefSeq" id="WP_286291508.1">
    <property type="nucleotide sequence ID" value="NZ_AP024718.1"/>
</dbReference>
<dbReference type="EMBL" id="AP024718">
    <property type="protein sequence ID" value="BCX89217.1"/>
    <property type="molecule type" value="Genomic_DNA"/>
</dbReference>
<protein>
    <submittedName>
        <fullName evidence="2">Purine-binding chemotaxis protein CheW</fullName>
    </submittedName>
</protein>
<dbReference type="SUPFAM" id="SSF50341">
    <property type="entry name" value="CheW-like"/>
    <property type="match status" value="1"/>
</dbReference>
<dbReference type="GO" id="GO:0006935">
    <property type="term" value="P:chemotaxis"/>
    <property type="evidence" value="ECO:0007669"/>
    <property type="project" value="InterPro"/>
</dbReference>
<evidence type="ECO:0000313" key="2">
    <source>
        <dbReference type="EMBL" id="BCX89217.1"/>
    </source>
</evidence>
<evidence type="ECO:0000256" key="1">
    <source>
        <dbReference type="SAM" id="MobiDB-lite"/>
    </source>
</evidence>
<name>A0AAU9C6M7_9GAMM</name>
<reference evidence="3" key="1">
    <citation type="journal article" date="2024" name="Int. J. Syst. Evol. Microbiol.">
        <title>Methylomarinovum tepidoasis sp. nov., a moderately thermophilic methanotroph of the family Methylothermaceae isolated from a deep-sea hydrothermal field.</title>
        <authorList>
            <person name="Hirayama H."/>
            <person name="Takaki Y."/>
            <person name="Abe M."/>
            <person name="Miyazaki M."/>
            <person name="Uematsu K."/>
            <person name="Matsui Y."/>
            <person name="Takai K."/>
        </authorList>
    </citation>
    <scope>NUCLEOTIDE SEQUENCE [LARGE SCALE GENOMIC DNA]</scope>
    <source>
        <strain evidence="3">IN45</strain>
    </source>
</reference>
<keyword evidence="3" id="KW-1185">Reference proteome</keyword>
<dbReference type="KEGG" id="meiy:MIN45_P1587"/>
<dbReference type="GO" id="GO:0007165">
    <property type="term" value="P:signal transduction"/>
    <property type="evidence" value="ECO:0007669"/>
    <property type="project" value="InterPro"/>
</dbReference>
<dbReference type="InterPro" id="IPR036061">
    <property type="entry name" value="CheW-like_dom_sf"/>
</dbReference>
<dbReference type="Proteomes" id="UP001321450">
    <property type="component" value="Chromosome"/>
</dbReference>
<proteinExistence type="predicted"/>
<evidence type="ECO:0000313" key="3">
    <source>
        <dbReference type="Proteomes" id="UP001321450"/>
    </source>
</evidence>
<organism evidence="2 3">
    <name type="scientific">Methylomarinovum tepidoasis</name>
    <dbReference type="NCBI Taxonomy" id="2840183"/>
    <lineage>
        <taxon>Bacteria</taxon>
        <taxon>Pseudomonadati</taxon>
        <taxon>Pseudomonadota</taxon>
        <taxon>Gammaproteobacteria</taxon>
        <taxon>Methylococcales</taxon>
        <taxon>Methylothermaceae</taxon>
        <taxon>Methylomarinovum</taxon>
    </lineage>
</organism>
<accession>A0AAU9C6M7</accession>
<sequence length="207" mass="22683">MTDSLTSPDTELHAYLEALLTSPPEPAERSPALEPGCRPPSEEKPVSAGPEAPSRPPLPPGCPEWLGMRFPILRFRLGNLRFAAPVAHLRGAWELDADALQPLSGPGLLGEVEQLGEDWIVLDTASLIVSGGRLEVDYRWALPTALGTFALACEAVEQEIECSADQVRWRENRSRRPWLLGMVGGTEKCPLLDIETLVADWQARSQK</sequence>
<gene>
    <name evidence="2" type="ORF">MIN45_P1587</name>
</gene>
<feature type="region of interest" description="Disordered" evidence="1">
    <location>
        <begin position="21"/>
        <end position="60"/>
    </location>
</feature>